<reference evidence="2 3" key="1">
    <citation type="submission" date="2019-07" db="EMBL/GenBank/DDBJ databases">
        <title>Aquicoccus porphyridii gen. nov., sp. nov., isolated from a small marine red alga, Porphyridium marinum.</title>
        <authorList>
            <person name="Liu L."/>
        </authorList>
    </citation>
    <scope>NUCLEOTIDE SEQUENCE [LARGE SCALE GENOMIC DNA]</scope>
    <source>
        <strain evidence="2 3">L1 8-17</strain>
    </source>
</reference>
<dbReference type="EMBL" id="VINQ01000006">
    <property type="protein sequence ID" value="KAA0916101.1"/>
    <property type="molecule type" value="Genomic_DNA"/>
</dbReference>
<keyword evidence="3" id="KW-1185">Reference proteome</keyword>
<evidence type="ECO:0000256" key="1">
    <source>
        <dbReference type="SAM" id="Phobius"/>
    </source>
</evidence>
<proteinExistence type="predicted"/>
<name>A0A5A9ZFU8_9RHOB</name>
<comment type="caution">
    <text evidence="2">The sequence shown here is derived from an EMBL/GenBank/DDBJ whole genome shotgun (WGS) entry which is preliminary data.</text>
</comment>
<gene>
    <name evidence="2" type="ORF">FLO80_10250</name>
</gene>
<organism evidence="2 3">
    <name type="scientific">Aquicoccus porphyridii</name>
    <dbReference type="NCBI Taxonomy" id="1852029"/>
    <lineage>
        <taxon>Bacteria</taxon>
        <taxon>Pseudomonadati</taxon>
        <taxon>Pseudomonadota</taxon>
        <taxon>Alphaproteobacteria</taxon>
        <taxon>Rhodobacterales</taxon>
        <taxon>Paracoccaceae</taxon>
        <taxon>Aquicoccus</taxon>
    </lineage>
</organism>
<feature type="transmembrane region" description="Helical" evidence="1">
    <location>
        <begin position="32"/>
        <end position="52"/>
    </location>
</feature>
<evidence type="ECO:0000313" key="2">
    <source>
        <dbReference type="EMBL" id="KAA0916101.1"/>
    </source>
</evidence>
<keyword evidence="1" id="KW-1133">Transmembrane helix</keyword>
<sequence length="77" mass="8230">MALLVMFLSGFCGIAASITALVGYDASWLQALMIYLVTSIVPAALIMAGIYLHTQIIRALGTPETMPDVSTRVQATR</sequence>
<keyword evidence="1" id="KW-0472">Membrane</keyword>
<dbReference type="RefSeq" id="WP_111368037.1">
    <property type="nucleotide sequence ID" value="NZ_VINQ01000006.1"/>
</dbReference>
<accession>A0A5A9ZFU8</accession>
<protein>
    <submittedName>
        <fullName evidence="2">Uncharacterized protein</fullName>
    </submittedName>
</protein>
<dbReference type="AlphaFoldDB" id="A0A5A9ZFU8"/>
<dbReference type="Proteomes" id="UP000325291">
    <property type="component" value="Unassembled WGS sequence"/>
</dbReference>
<keyword evidence="1" id="KW-0812">Transmembrane</keyword>
<evidence type="ECO:0000313" key="3">
    <source>
        <dbReference type="Proteomes" id="UP000325291"/>
    </source>
</evidence>